<evidence type="ECO:0000256" key="2">
    <source>
        <dbReference type="ARBA" id="ARBA00023015"/>
    </source>
</evidence>
<dbReference type="Gene3D" id="1.10.10.10">
    <property type="entry name" value="Winged helix-like DNA-binding domain superfamily/Winged helix DNA-binding domain"/>
    <property type="match status" value="1"/>
</dbReference>
<evidence type="ECO:0000256" key="4">
    <source>
        <dbReference type="ARBA" id="ARBA00023163"/>
    </source>
</evidence>
<evidence type="ECO:0000313" key="7">
    <source>
        <dbReference type="Proteomes" id="UP001156389"/>
    </source>
</evidence>
<dbReference type="SUPFAM" id="SSF46785">
    <property type="entry name" value="Winged helix' DNA-binding domain"/>
    <property type="match status" value="1"/>
</dbReference>
<accession>A0ABT2JXA1</accession>
<dbReference type="SUPFAM" id="SSF53850">
    <property type="entry name" value="Periplasmic binding protein-like II"/>
    <property type="match status" value="1"/>
</dbReference>
<dbReference type="PANTHER" id="PTHR30126">
    <property type="entry name" value="HTH-TYPE TRANSCRIPTIONAL REGULATOR"/>
    <property type="match status" value="1"/>
</dbReference>
<dbReference type="CDD" id="cd05466">
    <property type="entry name" value="PBP2_LTTR_substrate"/>
    <property type="match status" value="1"/>
</dbReference>
<dbReference type="Pfam" id="PF00126">
    <property type="entry name" value="HTH_1"/>
    <property type="match status" value="1"/>
</dbReference>
<dbReference type="InterPro" id="IPR036388">
    <property type="entry name" value="WH-like_DNA-bd_sf"/>
</dbReference>
<dbReference type="Proteomes" id="UP001156389">
    <property type="component" value="Unassembled WGS sequence"/>
</dbReference>
<feature type="domain" description="HTH lysR-type" evidence="5">
    <location>
        <begin position="1"/>
        <end position="58"/>
    </location>
</feature>
<evidence type="ECO:0000313" key="6">
    <source>
        <dbReference type="EMBL" id="MCT2592530.1"/>
    </source>
</evidence>
<dbReference type="InterPro" id="IPR005119">
    <property type="entry name" value="LysR_subst-bd"/>
</dbReference>
<keyword evidence="7" id="KW-1185">Reference proteome</keyword>
<dbReference type="Gene3D" id="3.40.190.10">
    <property type="entry name" value="Periplasmic binding protein-like II"/>
    <property type="match status" value="2"/>
</dbReference>
<name>A0ABT2JXA1_9ACTN</name>
<comment type="similarity">
    <text evidence="1">Belongs to the LysR transcriptional regulatory family.</text>
</comment>
<sequence length="301" mass="32719">MDLKHLSTFLAVARHLSFTRAAQELDYVQSSVTAHVKSLEADLGIPLFERLGRRVALTDAGRELRSQAQLLLNQAQQAREAVQGAGSDTRQMKGTLRIAAPESLCAHLLPPVLRALQEHYPLLRVVFGPAGRTSLITSLSEGTLDVGFLLEEHVLAPMASAERLAEESLLLVAHPGHRLLSRPRVQTADLARETLLLIEQGCAQRDIMERELAQAAIHPATVEFVSVEALKRCAAAGLGVAILPAAAVADEVARGDVIVLPWTSRPVLGVYLVLHKDRRRTAALRTLAALAREHWAPDSET</sequence>
<evidence type="ECO:0000259" key="5">
    <source>
        <dbReference type="PROSITE" id="PS50931"/>
    </source>
</evidence>
<dbReference type="EMBL" id="JAJAGO010000010">
    <property type="protein sequence ID" value="MCT2592530.1"/>
    <property type="molecule type" value="Genomic_DNA"/>
</dbReference>
<evidence type="ECO:0000256" key="3">
    <source>
        <dbReference type="ARBA" id="ARBA00023125"/>
    </source>
</evidence>
<dbReference type="PANTHER" id="PTHR30126:SF100">
    <property type="entry name" value="LYSR-FAMILY TRANSCRIPTIONAL REGULATOR"/>
    <property type="match status" value="1"/>
</dbReference>
<keyword evidence="4" id="KW-0804">Transcription</keyword>
<dbReference type="Pfam" id="PF03466">
    <property type="entry name" value="LysR_substrate"/>
    <property type="match status" value="1"/>
</dbReference>
<dbReference type="InterPro" id="IPR036390">
    <property type="entry name" value="WH_DNA-bd_sf"/>
</dbReference>
<organism evidence="6 7">
    <name type="scientific">Streptomyces gossypii</name>
    <dbReference type="NCBI Taxonomy" id="2883101"/>
    <lineage>
        <taxon>Bacteria</taxon>
        <taxon>Bacillati</taxon>
        <taxon>Actinomycetota</taxon>
        <taxon>Actinomycetes</taxon>
        <taxon>Kitasatosporales</taxon>
        <taxon>Streptomycetaceae</taxon>
        <taxon>Streptomyces</taxon>
    </lineage>
</organism>
<keyword evidence="3" id="KW-0238">DNA-binding</keyword>
<keyword evidence="2" id="KW-0805">Transcription regulation</keyword>
<proteinExistence type="inferred from homology"/>
<dbReference type="InterPro" id="IPR000847">
    <property type="entry name" value="LysR_HTH_N"/>
</dbReference>
<dbReference type="PRINTS" id="PR00039">
    <property type="entry name" value="HTHLYSR"/>
</dbReference>
<reference evidence="6 7" key="1">
    <citation type="submission" date="2021-10" db="EMBL/GenBank/DDBJ databases">
        <title>Streptomyces gossypii sp. nov., isolated from soil collected from cotton field.</title>
        <authorList>
            <person name="Ge X."/>
            <person name="Chen X."/>
            <person name="Liu W."/>
        </authorList>
    </citation>
    <scope>NUCLEOTIDE SEQUENCE [LARGE SCALE GENOMIC DNA]</scope>
    <source>
        <strain evidence="6 7">N2-109</strain>
    </source>
</reference>
<dbReference type="PROSITE" id="PS50931">
    <property type="entry name" value="HTH_LYSR"/>
    <property type="match status" value="1"/>
</dbReference>
<gene>
    <name evidence="6" type="ORF">LHJ74_21905</name>
</gene>
<comment type="caution">
    <text evidence="6">The sequence shown here is derived from an EMBL/GenBank/DDBJ whole genome shotgun (WGS) entry which is preliminary data.</text>
</comment>
<evidence type="ECO:0000256" key="1">
    <source>
        <dbReference type="ARBA" id="ARBA00009437"/>
    </source>
</evidence>
<dbReference type="RefSeq" id="WP_260219853.1">
    <property type="nucleotide sequence ID" value="NZ_JAJAGO010000010.1"/>
</dbReference>
<protein>
    <submittedName>
        <fullName evidence="6">LysR family transcriptional regulator</fullName>
    </submittedName>
</protein>